<keyword evidence="3 6" id="KW-1133">Transmembrane helix</keyword>
<evidence type="ECO:0000313" key="8">
    <source>
        <dbReference type="Proteomes" id="UP000655570"/>
    </source>
</evidence>
<dbReference type="SUPFAM" id="SSF81345">
    <property type="entry name" value="ABC transporter involved in vitamin B12 uptake, BtuC"/>
    <property type="match status" value="1"/>
</dbReference>
<feature type="transmembrane region" description="Helical" evidence="6">
    <location>
        <begin position="42"/>
        <end position="59"/>
    </location>
</feature>
<protein>
    <recommendedName>
        <fullName evidence="9">DUF202 domain-containing protein</fullName>
    </recommendedName>
</protein>
<dbReference type="InterPro" id="IPR037294">
    <property type="entry name" value="ABC_BtuC-like"/>
</dbReference>
<accession>A0ABR8U480</accession>
<dbReference type="EMBL" id="JACSQF010000030">
    <property type="protein sequence ID" value="MBD7982837.1"/>
    <property type="molecule type" value="Genomic_DNA"/>
</dbReference>
<proteinExistence type="predicted"/>
<dbReference type="RefSeq" id="WP_191806027.1">
    <property type="nucleotide sequence ID" value="NZ_JACSQF010000030.1"/>
</dbReference>
<reference evidence="7 8" key="1">
    <citation type="submission" date="2020-08" db="EMBL/GenBank/DDBJ databases">
        <title>A Genomic Blueprint of the Chicken Gut Microbiome.</title>
        <authorList>
            <person name="Gilroy R."/>
            <person name="Ravi A."/>
            <person name="Getino M."/>
            <person name="Pursley I."/>
            <person name="Horton D.L."/>
            <person name="Alikhan N.-F."/>
            <person name="Baker D."/>
            <person name="Gharbi K."/>
            <person name="Hall N."/>
            <person name="Watson M."/>
            <person name="Adriaenssens E.M."/>
            <person name="Foster-Nyarko E."/>
            <person name="Jarju S."/>
            <person name="Secka A."/>
            <person name="Antonio M."/>
            <person name="Oren A."/>
            <person name="Chaudhuri R."/>
            <person name="La Ragione R.M."/>
            <person name="Hildebrand F."/>
            <person name="Pallen M.J."/>
        </authorList>
    </citation>
    <scope>NUCLEOTIDE SEQUENCE [LARGE SCALE GENOMIC DNA]</scope>
    <source>
        <strain evidence="7 8">Sa2CUA9</strain>
    </source>
</reference>
<sequence>MVHPIELVPVDAETFDDLEPDEDSPATETAEPAPPTPRGRRVFPLLAVGILLVGVSYVLRRLAQAFQAHAVDRSGSLDLSTWQYGVANGAATAHALTAAGGAAVLTVAVLRAARALDALGRSDDLAPDRRTGSRWLVVVAACVVAVAVVVALAFPQVGAPGQVIVQDVRSGQLSIVGG</sequence>
<keyword evidence="2 6" id="KW-0812">Transmembrane</keyword>
<keyword evidence="4 6" id="KW-0472">Membrane</keyword>
<evidence type="ECO:0000256" key="1">
    <source>
        <dbReference type="ARBA" id="ARBA00004141"/>
    </source>
</evidence>
<feature type="compositionally biased region" description="Acidic residues" evidence="5">
    <location>
        <begin position="13"/>
        <end position="25"/>
    </location>
</feature>
<evidence type="ECO:0000256" key="5">
    <source>
        <dbReference type="SAM" id="MobiDB-lite"/>
    </source>
</evidence>
<evidence type="ECO:0000256" key="6">
    <source>
        <dbReference type="SAM" id="Phobius"/>
    </source>
</evidence>
<evidence type="ECO:0008006" key="9">
    <source>
        <dbReference type="Google" id="ProtNLM"/>
    </source>
</evidence>
<evidence type="ECO:0000256" key="3">
    <source>
        <dbReference type="ARBA" id="ARBA00022989"/>
    </source>
</evidence>
<organism evidence="7 8">
    <name type="scientific">Oerskovia merdavium</name>
    <dbReference type="NCBI Taxonomy" id="2762227"/>
    <lineage>
        <taxon>Bacteria</taxon>
        <taxon>Bacillati</taxon>
        <taxon>Actinomycetota</taxon>
        <taxon>Actinomycetes</taxon>
        <taxon>Micrococcales</taxon>
        <taxon>Cellulomonadaceae</taxon>
        <taxon>Oerskovia</taxon>
    </lineage>
</organism>
<feature type="region of interest" description="Disordered" evidence="5">
    <location>
        <begin position="13"/>
        <end position="38"/>
    </location>
</feature>
<feature type="transmembrane region" description="Helical" evidence="6">
    <location>
        <begin position="135"/>
        <end position="154"/>
    </location>
</feature>
<evidence type="ECO:0000256" key="4">
    <source>
        <dbReference type="ARBA" id="ARBA00023136"/>
    </source>
</evidence>
<evidence type="ECO:0000313" key="7">
    <source>
        <dbReference type="EMBL" id="MBD7982837.1"/>
    </source>
</evidence>
<comment type="subcellular location">
    <subcellularLocation>
        <location evidence="1">Membrane</location>
        <topology evidence="1">Multi-pass membrane protein</topology>
    </subcellularLocation>
</comment>
<comment type="caution">
    <text evidence="7">The sequence shown here is derived from an EMBL/GenBank/DDBJ whole genome shotgun (WGS) entry which is preliminary data.</text>
</comment>
<dbReference type="Proteomes" id="UP000655570">
    <property type="component" value="Unassembled WGS sequence"/>
</dbReference>
<evidence type="ECO:0000256" key="2">
    <source>
        <dbReference type="ARBA" id="ARBA00022692"/>
    </source>
</evidence>
<gene>
    <name evidence="7" type="ORF">H9641_19255</name>
</gene>
<name>A0ABR8U480_9CELL</name>
<keyword evidence="8" id="KW-1185">Reference proteome</keyword>